<keyword evidence="1" id="KW-0472">Membrane</keyword>
<keyword evidence="3" id="KW-1185">Reference proteome</keyword>
<feature type="transmembrane region" description="Helical" evidence="1">
    <location>
        <begin position="22"/>
        <end position="43"/>
    </location>
</feature>
<sequence length="115" mass="12587">MSASKPPSPDSAAAAARVPESLFSRMVVGPVLFVSFLLSLLLVDRKTYSSILGPNHDAHGYYHSHQRKLARSEMDQAFQNRSRVIAGMCMISGIASAIVLWIISSGWYYLRGGQS</sequence>
<dbReference type="VEuPathDB" id="FungiDB:HMPREF1541_06963"/>
<dbReference type="eggNOG" id="ENOG502T1TY">
    <property type="taxonomic scope" value="Eukaryota"/>
</dbReference>
<dbReference type="OrthoDB" id="4156595at2759"/>
<dbReference type="AlphaFoldDB" id="W2RQZ4"/>
<protein>
    <submittedName>
        <fullName evidence="2">Uncharacterized protein</fullName>
    </submittedName>
</protein>
<evidence type="ECO:0000256" key="1">
    <source>
        <dbReference type="SAM" id="Phobius"/>
    </source>
</evidence>
<reference evidence="2 3" key="1">
    <citation type="submission" date="2013-03" db="EMBL/GenBank/DDBJ databases">
        <title>The Genome Sequence of Phialophora europaea CBS 101466.</title>
        <authorList>
            <consortium name="The Broad Institute Genomics Platform"/>
            <person name="Cuomo C."/>
            <person name="de Hoog S."/>
            <person name="Gorbushina A."/>
            <person name="Walker B."/>
            <person name="Young S.K."/>
            <person name="Zeng Q."/>
            <person name="Gargeya S."/>
            <person name="Fitzgerald M."/>
            <person name="Haas B."/>
            <person name="Abouelleil A."/>
            <person name="Allen A.W."/>
            <person name="Alvarado L."/>
            <person name="Arachchi H.M."/>
            <person name="Berlin A.M."/>
            <person name="Chapman S.B."/>
            <person name="Gainer-Dewar J."/>
            <person name="Goldberg J."/>
            <person name="Griggs A."/>
            <person name="Gujja S."/>
            <person name="Hansen M."/>
            <person name="Howarth C."/>
            <person name="Imamovic A."/>
            <person name="Ireland A."/>
            <person name="Larimer J."/>
            <person name="McCowan C."/>
            <person name="Murphy C."/>
            <person name="Pearson M."/>
            <person name="Poon T.W."/>
            <person name="Priest M."/>
            <person name="Roberts A."/>
            <person name="Saif S."/>
            <person name="Shea T."/>
            <person name="Sisk P."/>
            <person name="Sykes S."/>
            <person name="Wortman J."/>
            <person name="Nusbaum C."/>
            <person name="Birren B."/>
        </authorList>
    </citation>
    <scope>NUCLEOTIDE SEQUENCE [LARGE SCALE GENOMIC DNA]</scope>
    <source>
        <strain evidence="2 3">CBS 101466</strain>
    </source>
</reference>
<proteinExistence type="predicted"/>
<dbReference type="RefSeq" id="XP_008719510.1">
    <property type="nucleotide sequence ID" value="XM_008721288.1"/>
</dbReference>
<evidence type="ECO:0000313" key="2">
    <source>
        <dbReference type="EMBL" id="ETN38921.1"/>
    </source>
</evidence>
<keyword evidence="1" id="KW-1133">Transmembrane helix</keyword>
<dbReference type="EMBL" id="KB822722">
    <property type="protein sequence ID" value="ETN38921.1"/>
    <property type="molecule type" value="Genomic_DNA"/>
</dbReference>
<dbReference type="InParanoid" id="W2RQZ4"/>
<name>W2RQZ4_CYPE1</name>
<keyword evidence="1" id="KW-0812">Transmembrane</keyword>
<evidence type="ECO:0000313" key="3">
    <source>
        <dbReference type="Proteomes" id="UP000030752"/>
    </source>
</evidence>
<feature type="transmembrane region" description="Helical" evidence="1">
    <location>
        <begin position="84"/>
        <end position="110"/>
    </location>
</feature>
<dbReference type="Proteomes" id="UP000030752">
    <property type="component" value="Unassembled WGS sequence"/>
</dbReference>
<organism evidence="2 3">
    <name type="scientific">Cyphellophora europaea (strain CBS 101466)</name>
    <name type="common">Phialophora europaea</name>
    <dbReference type="NCBI Taxonomy" id="1220924"/>
    <lineage>
        <taxon>Eukaryota</taxon>
        <taxon>Fungi</taxon>
        <taxon>Dikarya</taxon>
        <taxon>Ascomycota</taxon>
        <taxon>Pezizomycotina</taxon>
        <taxon>Eurotiomycetes</taxon>
        <taxon>Chaetothyriomycetidae</taxon>
        <taxon>Chaetothyriales</taxon>
        <taxon>Cyphellophoraceae</taxon>
        <taxon>Cyphellophora</taxon>
    </lineage>
</organism>
<accession>W2RQZ4</accession>
<dbReference type="HOGENOM" id="CLU_2176975_0_0_1"/>
<dbReference type="GeneID" id="19974302"/>
<gene>
    <name evidence="2" type="ORF">HMPREF1541_06963</name>
</gene>